<dbReference type="FunFam" id="3.40.50.10090:FF:000003">
    <property type="entry name" value="uroporphyrinogen-III synthase"/>
    <property type="match status" value="1"/>
</dbReference>
<evidence type="ECO:0000256" key="5">
    <source>
        <dbReference type="ARBA" id="ARBA00023239"/>
    </source>
</evidence>
<dbReference type="InterPro" id="IPR003754">
    <property type="entry name" value="4pyrrol_synth_uPrphyn_synth"/>
</dbReference>
<organism evidence="13 14">
    <name type="scientific">Chironomus riparius</name>
    <dbReference type="NCBI Taxonomy" id="315576"/>
    <lineage>
        <taxon>Eukaryota</taxon>
        <taxon>Metazoa</taxon>
        <taxon>Ecdysozoa</taxon>
        <taxon>Arthropoda</taxon>
        <taxon>Hexapoda</taxon>
        <taxon>Insecta</taxon>
        <taxon>Pterygota</taxon>
        <taxon>Neoptera</taxon>
        <taxon>Endopterygota</taxon>
        <taxon>Diptera</taxon>
        <taxon>Nematocera</taxon>
        <taxon>Chironomoidea</taxon>
        <taxon>Chironomidae</taxon>
        <taxon>Chironominae</taxon>
        <taxon>Chironomus</taxon>
    </lineage>
</organism>
<dbReference type="GO" id="GO:0005829">
    <property type="term" value="C:cytosol"/>
    <property type="evidence" value="ECO:0007669"/>
    <property type="project" value="TreeGrafter"/>
</dbReference>
<evidence type="ECO:0000256" key="1">
    <source>
        <dbReference type="ARBA" id="ARBA00004772"/>
    </source>
</evidence>
<dbReference type="CDD" id="cd06578">
    <property type="entry name" value="HemD"/>
    <property type="match status" value="1"/>
</dbReference>
<dbReference type="Proteomes" id="UP001153620">
    <property type="component" value="Chromosome 3"/>
</dbReference>
<evidence type="ECO:0000256" key="11">
    <source>
        <dbReference type="ARBA" id="ARBA00060039"/>
    </source>
</evidence>
<evidence type="ECO:0000313" key="14">
    <source>
        <dbReference type="Proteomes" id="UP001153620"/>
    </source>
</evidence>
<evidence type="ECO:0000256" key="8">
    <source>
        <dbReference type="ARBA" id="ARBA00032649"/>
    </source>
</evidence>
<keyword evidence="6" id="KW-0627">Porphyrin biosynthesis</keyword>
<dbReference type="AlphaFoldDB" id="A0A9N9WUP9"/>
<protein>
    <recommendedName>
        <fullName evidence="9">Uroporphyrinogen-III synthase</fullName>
        <ecNumber evidence="3">4.2.1.75</ecNumber>
    </recommendedName>
    <alternativeName>
        <fullName evidence="8">Hydroxymethylbilane hydrolyase [cyclizing]</fullName>
    </alternativeName>
    <alternativeName>
        <fullName evidence="7">Uroporphyrinogen-III cosynthase</fullName>
    </alternativeName>
</protein>
<dbReference type="SUPFAM" id="SSF69618">
    <property type="entry name" value="HemD-like"/>
    <property type="match status" value="1"/>
</dbReference>
<evidence type="ECO:0000313" key="13">
    <source>
        <dbReference type="EMBL" id="CAG9806775.1"/>
    </source>
</evidence>
<evidence type="ECO:0000259" key="12">
    <source>
        <dbReference type="Pfam" id="PF02602"/>
    </source>
</evidence>
<dbReference type="GO" id="GO:0006780">
    <property type="term" value="P:uroporphyrinogen III biosynthetic process"/>
    <property type="evidence" value="ECO:0007669"/>
    <property type="project" value="InterPro"/>
</dbReference>
<comment type="function">
    <text evidence="11">Catalyzes cyclization of the linear tetrapyrrole, hydroxymethylbilane, to the macrocyclic uroporphyrinogen III, the branch point for the various sub-pathways leading to the wide diversity of porphyrins. Porphyrins act as cofactors for a multitude of enzymes that perform a variety of processes within the cell such as methionine synthesis (vitamin B12) or oxygen transport (heme).</text>
</comment>
<keyword evidence="4" id="KW-0350">Heme biosynthesis</keyword>
<keyword evidence="5" id="KW-0456">Lyase</keyword>
<dbReference type="InterPro" id="IPR039793">
    <property type="entry name" value="UROS/Hem4"/>
</dbReference>
<evidence type="ECO:0000256" key="6">
    <source>
        <dbReference type="ARBA" id="ARBA00023244"/>
    </source>
</evidence>
<dbReference type="Pfam" id="PF02602">
    <property type="entry name" value="HEM4"/>
    <property type="match status" value="1"/>
</dbReference>
<feature type="domain" description="Tetrapyrrole biosynthesis uroporphyrinogen III synthase" evidence="12">
    <location>
        <begin position="37"/>
        <end position="265"/>
    </location>
</feature>
<accession>A0A9N9WUP9</accession>
<proteinExistence type="inferred from homology"/>
<sequence>MFNFRKLKTIRSLFQIKSIDLRMSKVVLFKSESDGPDKFVEELQKHNFTVQSITSIDFCFKNLELLSDKLNKFDDYEGIVFTSPRSIIATQKSTDNKIFEKWNDKEFNYTVGESTGKLAADLLNLSTKGQDAGNALKLSSIIVNDFTAQSATRPLLFPCGNLKQDILGKNLSEHSIKLDAVEVYDTIPHPNLEERVRRLKDEDSQFFVFFSPSSIKFSLPFINKHQLDLACINFIAIGPSTKKCLIDNNLTCYGMCEKPSPESLLNVLFLQ</sequence>
<gene>
    <name evidence="13" type="ORF">CHIRRI_LOCUS9629</name>
</gene>
<keyword evidence="14" id="KW-1185">Reference proteome</keyword>
<evidence type="ECO:0000256" key="4">
    <source>
        <dbReference type="ARBA" id="ARBA00023133"/>
    </source>
</evidence>
<evidence type="ECO:0000256" key="7">
    <source>
        <dbReference type="ARBA" id="ARBA00031702"/>
    </source>
</evidence>
<dbReference type="InterPro" id="IPR036108">
    <property type="entry name" value="4pyrrol_syn_uPrphyn_synt_sf"/>
</dbReference>
<dbReference type="PANTHER" id="PTHR12390:SF0">
    <property type="entry name" value="UROPORPHYRINOGEN-III SYNTHASE"/>
    <property type="match status" value="1"/>
</dbReference>
<dbReference type="GO" id="GO:0004852">
    <property type="term" value="F:uroporphyrinogen-III synthase activity"/>
    <property type="evidence" value="ECO:0007669"/>
    <property type="project" value="UniProtKB-EC"/>
</dbReference>
<comment type="pathway">
    <text evidence="1">Porphyrin-containing compound metabolism; protoporphyrin-IX biosynthesis; coproporphyrinogen-III from 5-aminolevulinate: step 3/4.</text>
</comment>
<dbReference type="Gene3D" id="3.40.50.10090">
    <property type="match status" value="2"/>
</dbReference>
<evidence type="ECO:0000256" key="9">
    <source>
        <dbReference type="ARBA" id="ARBA00040167"/>
    </source>
</evidence>
<name>A0A9N9WUP9_9DIPT</name>
<dbReference type="GO" id="GO:0006785">
    <property type="term" value="P:heme B biosynthetic process"/>
    <property type="evidence" value="ECO:0007669"/>
    <property type="project" value="UniProtKB-ARBA"/>
</dbReference>
<reference evidence="13" key="1">
    <citation type="submission" date="2022-01" db="EMBL/GenBank/DDBJ databases">
        <authorList>
            <person name="King R."/>
        </authorList>
    </citation>
    <scope>NUCLEOTIDE SEQUENCE</scope>
</reference>
<comment type="catalytic activity">
    <reaction evidence="10">
        <text>hydroxymethylbilane = uroporphyrinogen III + H2O</text>
        <dbReference type="Rhea" id="RHEA:18965"/>
        <dbReference type="ChEBI" id="CHEBI:15377"/>
        <dbReference type="ChEBI" id="CHEBI:57308"/>
        <dbReference type="ChEBI" id="CHEBI:57845"/>
        <dbReference type="EC" id="4.2.1.75"/>
    </reaction>
</comment>
<evidence type="ECO:0000256" key="10">
    <source>
        <dbReference type="ARBA" id="ARBA00048617"/>
    </source>
</evidence>
<evidence type="ECO:0000256" key="3">
    <source>
        <dbReference type="ARBA" id="ARBA00013109"/>
    </source>
</evidence>
<dbReference type="PANTHER" id="PTHR12390">
    <property type="entry name" value="UROPORPHYRINOGEN III SYNTHASE"/>
    <property type="match status" value="1"/>
</dbReference>
<evidence type="ECO:0000256" key="2">
    <source>
        <dbReference type="ARBA" id="ARBA00008133"/>
    </source>
</evidence>
<comment type="similarity">
    <text evidence="2">Belongs to the uroporphyrinogen-III synthase family.</text>
</comment>
<dbReference type="OrthoDB" id="5595751at2759"/>
<dbReference type="EC" id="4.2.1.75" evidence="3"/>
<reference evidence="13" key="2">
    <citation type="submission" date="2022-10" db="EMBL/GenBank/DDBJ databases">
        <authorList>
            <consortium name="ENA_rothamsted_submissions"/>
            <consortium name="culmorum"/>
            <person name="King R."/>
        </authorList>
    </citation>
    <scope>NUCLEOTIDE SEQUENCE</scope>
</reference>
<dbReference type="EMBL" id="OU895879">
    <property type="protein sequence ID" value="CAG9806775.1"/>
    <property type="molecule type" value="Genomic_DNA"/>
</dbReference>